<evidence type="ECO:0000313" key="6">
    <source>
        <dbReference type="EMBL" id="CCH78213.1"/>
    </source>
</evidence>
<feature type="coiled-coil region" evidence="2">
    <location>
        <begin position="354"/>
        <end position="381"/>
    </location>
</feature>
<reference evidence="6 7" key="1">
    <citation type="journal article" date="2013" name="ISME J.">
        <title>A metabolic model for members of the genus Tetrasphaera involved in enhanced biological phosphorus removal.</title>
        <authorList>
            <person name="Kristiansen R."/>
            <person name="Nguyen H.T.T."/>
            <person name="Saunders A.M."/>
            <person name="Nielsen J.L."/>
            <person name="Wimmer R."/>
            <person name="Le V.Q."/>
            <person name="McIlroy S.J."/>
            <person name="Petrovski S."/>
            <person name="Seviour R.J."/>
            <person name="Calteau A."/>
            <person name="Nielsen K.L."/>
            <person name="Nielsen P.H."/>
        </authorList>
    </citation>
    <scope>NUCLEOTIDE SEQUENCE [LARGE SCALE GENOMIC DNA]</scope>
    <source>
        <strain evidence="6 7">T1-X7</strain>
    </source>
</reference>
<dbReference type="Proteomes" id="UP000035721">
    <property type="component" value="Unassembled WGS sequence"/>
</dbReference>
<gene>
    <name evidence="6" type="ORF">BN12_2620028</name>
</gene>
<dbReference type="RefSeq" id="WP_048555184.1">
    <property type="nucleotide sequence ID" value="NZ_HF570958.1"/>
</dbReference>
<dbReference type="AlphaFoldDB" id="A0A077LW99"/>
<dbReference type="Pfam" id="PF00271">
    <property type="entry name" value="Helicase_C"/>
    <property type="match status" value="1"/>
</dbReference>
<comment type="caution">
    <text evidence="6">The sequence shown here is derived from an EMBL/GenBank/DDBJ whole genome shotgun (WGS) entry which is preliminary data.</text>
</comment>
<keyword evidence="7" id="KW-1185">Reference proteome</keyword>
<protein>
    <recommendedName>
        <fullName evidence="8">Helicase domain protein</fullName>
    </recommendedName>
</protein>
<feature type="region of interest" description="Disordered" evidence="3">
    <location>
        <begin position="524"/>
        <end position="543"/>
    </location>
</feature>
<dbReference type="STRING" id="1194083.BN12_2620028"/>
<dbReference type="PROSITE" id="PS51192">
    <property type="entry name" value="HELICASE_ATP_BIND_1"/>
    <property type="match status" value="1"/>
</dbReference>
<evidence type="ECO:0000256" key="1">
    <source>
        <dbReference type="ARBA" id="ARBA00022801"/>
    </source>
</evidence>
<dbReference type="SUPFAM" id="SSF52540">
    <property type="entry name" value="P-loop containing nucleoside triphosphate hydrolases"/>
    <property type="match status" value="2"/>
</dbReference>
<feature type="domain" description="Helicase ATP-binding" evidence="4">
    <location>
        <begin position="32"/>
        <end position="346"/>
    </location>
</feature>
<dbReference type="PANTHER" id="PTHR10799">
    <property type="entry name" value="SNF2/RAD54 HELICASE FAMILY"/>
    <property type="match status" value="1"/>
</dbReference>
<dbReference type="GO" id="GO:0005524">
    <property type="term" value="F:ATP binding"/>
    <property type="evidence" value="ECO:0007669"/>
    <property type="project" value="InterPro"/>
</dbReference>
<dbReference type="Gene3D" id="3.40.50.10810">
    <property type="entry name" value="Tandem AAA-ATPase domain"/>
    <property type="match status" value="1"/>
</dbReference>
<dbReference type="SMART" id="SM00490">
    <property type="entry name" value="HELICc"/>
    <property type="match status" value="1"/>
</dbReference>
<evidence type="ECO:0008006" key="8">
    <source>
        <dbReference type="Google" id="ProtNLM"/>
    </source>
</evidence>
<dbReference type="OrthoDB" id="9814088at2"/>
<evidence type="ECO:0000259" key="4">
    <source>
        <dbReference type="PROSITE" id="PS51192"/>
    </source>
</evidence>
<dbReference type="InterPro" id="IPR001650">
    <property type="entry name" value="Helicase_C-like"/>
</dbReference>
<dbReference type="Gene3D" id="3.40.50.300">
    <property type="entry name" value="P-loop containing nucleotide triphosphate hydrolases"/>
    <property type="match status" value="2"/>
</dbReference>
<name>A0A077LW99_9MICO</name>
<dbReference type="GO" id="GO:0016787">
    <property type="term" value="F:hydrolase activity"/>
    <property type="evidence" value="ECO:0007669"/>
    <property type="project" value="UniProtKB-KW"/>
</dbReference>
<keyword evidence="1" id="KW-0378">Hydrolase</keyword>
<organism evidence="6 7">
    <name type="scientific">Nostocoides japonicum T1-X7</name>
    <dbReference type="NCBI Taxonomy" id="1194083"/>
    <lineage>
        <taxon>Bacteria</taxon>
        <taxon>Bacillati</taxon>
        <taxon>Actinomycetota</taxon>
        <taxon>Actinomycetes</taxon>
        <taxon>Micrococcales</taxon>
        <taxon>Intrasporangiaceae</taxon>
        <taxon>Nostocoides</taxon>
    </lineage>
</organism>
<dbReference type="CDD" id="cd18793">
    <property type="entry name" value="SF2_C_SNF"/>
    <property type="match status" value="1"/>
</dbReference>
<evidence type="ECO:0000256" key="3">
    <source>
        <dbReference type="SAM" id="MobiDB-lite"/>
    </source>
</evidence>
<keyword evidence="2" id="KW-0175">Coiled coil</keyword>
<dbReference type="InterPro" id="IPR038718">
    <property type="entry name" value="SNF2-like_sf"/>
</dbReference>
<sequence>MPRLLTPWLRESLDNEFAGDWRRQRRTAEDILRRLQSQEGVVLADQVGMGKTFVALAVATSRILAQSTPGQVVILVPARVGEKWVREWGKFSESLLRDGAPELRCVPRAIRSGEDLLKAVDDPPRSRAHIVIVTYEALTASLKDSFIQLALLYYACRNRTGAATTRSLIARWCTGSSGLIRDSRLTTPRVAALLSTPPEEWRETWMDLTDGQDLGDDPVPAALCEVAAELDLASVWDILQTLPVKRSANLDVRLKAARKSLNDATQSVWKAVLVSARLRLPLLIVDEAHSLKNGHTRISRLFSPLPDAPEDGALTGIFDRILLLTATPFELGHSELINVLSRLDAIRPMRPKPAEALDVRLDRLREALQRAQVTALELDASWGRLSPADLADFDSWGLTAHPPTHLGAHGRRAWHDAQLAVKARTLMRQELRPWVIRHNRPVRRRYNQGAAILPGAEQTADPACSLPVAGLKIPEDSVLPFLLAARAQAVAEHHGGVARPLFAYGIASSYEAFLRLEDGADNLDSDVETGASDDMADDPESPHAEVHWYRKEIQSILRDEDSRARHPKVAATTERALELWCAGEKCLVFCWYIKTTAALHSALSLKVDLLIRARASESLGIPVDRVDEELERISNRLLRADSGNYERIKTDLIDSFVTAAGRLTIDDAEDEAMSGRELAEAVADVAIRSLRTPACLVRYTNLRVDLGADDLWRGISGTNPSGVNLLARWVQFVERLAGATALERRTVLDALLGDQGDDSSDASGRGARLSTVRRAYGQTRREDRERLITVFNTPFAPDILVASSVMGEGIDLHQECRHVIHHDLDWNPSRLEQRTGRLDRIGALAERVSKDIEVYEPFLADTHDEKMFRVVKDRAGWFDIVMGRAIGTDERETDAEEKRVPLHPLIQEALSMDLRGPG</sequence>
<dbReference type="PROSITE" id="PS51194">
    <property type="entry name" value="HELICASE_CTER"/>
    <property type="match status" value="1"/>
</dbReference>
<dbReference type="InterPro" id="IPR000330">
    <property type="entry name" value="SNF2_N"/>
</dbReference>
<accession>A0A077LW99</accession>
<evidence type="ECO:0000313" key="7">
    <source>
        <dbReference type="Proteomes" id="UP000035721"/>
    </source>
</evidence>
<feature type="domain" description="Helicase C-terminal" evidence="5">
    <location>
        <begin position="725"/>
        <end position="899"/>
    </location>
</feature>
<proteinExistence type="predicted"/>
<evidence type="ECO:0000256" key="2">
    <source>
        <dbReference type="SAM" id="Coils"/>
    </source>
</evidence>
<dbReference type="Pfam" id="PF00176">
    <property type="entry name" value="SNF2-rel_dom"/>
    <property type="match status" value="1"/>
</dbReference>
<dbReference type="InterPro" id="IPR049730">
    <property type="entry name" value="SNF2/RAD54-like_C"/>
</dbReference>
<dbReference type="InterPro" id="IPR027417">
    <property type="entry name" value="P-loop_NTPase"/>
</dbReference>
<dbReference type="EMBL" id="CAJB01000182">
    <property type="protein sequence ID" value="CCH78213.1"/>
    <property type="molecule type" value="Genomic_DNA"/>
</dbReference>
<evidence type="ECO:0000259" key="5">
    <source>
        <dbReference type="PROSITE" id="PS51194"/>
    </source>
</evidence>
<dbReference type="InterPro" id="IPR014001">
    <property type="entry name" value="Helicase_ATP-bd"/>
</dbReference>
<dbReference type="SMART" id="SM00487">
    <property type="entry name" value="DEXDc"/>
    <property type="match status" value="1"/>
</dbReference>